<dbReference type="InterPro" id="IPR052042">
    <property type="entry name" value="Tail_sheath_structural"/>
</dbReference>
<dbReference type="Pfam" id="PF17482">
    <property type="entry name" value="Phage_sheath_1C"/>
    <property type="match status" value="1"/>
</dbReference>
<evidence type="ECO:0000313" key="6">
    <source>
        <dbReference type="Proteomes" id="UP000182470"/>
    </source>
</evidence>
<evidence type="ECO:0000259" key="2">
    <source>
        <dbReference type="Pfam" id="PF04984"/>
    </source>
</evidence>
<proteinExistence type="inferred from homology"/>
<dbReference type="Proteomes" id="UP000182470">
    <property type="component" value="Chromosome I"/>
</dbReference>
<dbReference type="EMBL" id="LT629704">
    <property type="protein sequence ID" value="SDN50318.1"/>
    <property type="molecule type" value="Genomic_DNA"/>
</dbReference>
<evidence type="ECO:0000259" key="3">
    <source>
        <dbReference type="Pfam" id="PF17482"/>
    </source>
</evidence>
<name>A0A1H0BXC9_9PSED</name>
<dbReference type="PANTHER" id="PTHR35861">
    <property type="match status" value="1"/>
</dbReference>
<dbReference type="Gene3D" id="3.40.50.11780">
    <property type="match status" value="1"/>
</dbReference>
<evidence type="ECO:0000313" key="5">
    <source>
        <dbReference type="EMBL" id="SDN50318.1"/>
    </source>
</evidence>
<reference evidence="5 6" key="2">
    <citation type="submission" date="2016-10" db="EMBL/GenBank/DDBJ databases">
        <authorList>
            <person name="de Groot N.N."/>
        </authorList>
    </citation>
    <scope>NUCLEOTIDE SEQUENCE [LARGE SCALE GENOMIC DNA]</scope>
    <source>
        <strain evidence="5 6">BS2772</strain>
    </source>
</reference>
<keyword evidence="7" id="KW-1185">Reference proteome</keyword>
<sequence>MAANYLHGIETLEISRGARPIRIVKSAVIALLGTAPVGAVNAVTLSLNETDGAQFGPDDLDGFSIPKALSSIYDFGAGTVLVVNVLDPLIHRTNVLGQARSFGDNELLRLGHGALQLLALKPATGNGAAYALGVDYTVDMLTGKVTRLAAGAIPVNGSVLADYTHADPSKVTPADIVGAVNIAGQRSGLKAFQDSYNTLGFFAKIFIAPGFSQLNSISVELIAAATQVGGVAYIDAPIGTTVQQCIAGRGPAGAINFNTSSDRVRLCYPHVKVLDTATSGERLEPLSIRAAALRAKIDNDKGYWWSSSNQELIGVIGLERPLTARVDDASSEVNLLNENGITTVFNSFGTGLRLWGNRTAAWPTVTEMRNFENVRRTKDIIDESIRYSSLQFVDMPITDSLIDSITESVNLLFRKLIGDQALIGGECWYDPARNPQTELQLGHALFSYKLTVPLPLERGTFETEITGDYLVNLGAA</sequence>
<dbReference type="EMBL" id="JXDI01000003">
    <property type="protein sequence ID" value="KAF2406701.1"/>
    <property type="molecule type" value="Genomic_DNA"/>
</dbReference>
<dbReference type="InterPro" id="IPR020287">
    <property type="entry name" value="Tail_sheath_C"/>
</dbReference>
<dbReference type="PANTHER" id="PTHR35861:SF1">
    <property type="entry name" value="PHAGE TAIL SHEATH PROTEIN"/>
    <property type="match status" value="1"/>
</dbReference>
<feature type="domain" description="Tail sheath protein subtilisin-like" evidence="2">
    <location>
        <begin position="194"/>
        <end position="360"/>
    </location>
</feature>
<dbReference type="AlphaFoldDB" id="A0A1H0BXC9"/>
<reference evidence="4 7" key="1">
    <citation type="submission" date="2015-01" db="EMBL/GenBank/DDBJ databases">
        <title>Genome Sequence of Pseudomonas antarctica CMS 35.</title>
        <authorList>
            <person name="Voget S."/>
            <person name="Chow J."/>
            <person name="Daniel R."/>
            <person name="Streit W."/>
        </authorList>
    </citation>
    <scope>NUCLEOTIDE SEQUENCE [LARGE SCALE GENOMIC DNA]</scope>
    <source>
        <strain evidence="4 7">CMS 35</strain>
    </source>
</reference>
<evidence type="ECO:0000313" key="7">
    <source>
        <dbReference type="Proteomes" id="UP000748067"/>
    </source>
</evidence>
<evidence type="ECO:0000256" key="1">
    <source>
        <dbReference type="ARBA" id="ARBA00008005"/>
    </source>
</evidence>
<accession>A0A1H0BXC9</accession>
<feature type="domain" description="Tail sheath protein C-terminal" evidence="3">
    <location>
        <begin position="367"/>
        <end position="466"/>
    </location>
</feature>
<dbReference type="Pfam" id="PF04984">
    <property type="entry name" value="Phage_sheath_1"/>
    <property type="match status" value="1"/>
</dbReference>
<dbReference type="RefSeq" id="WP_083359092.1">
    <property type="nucleotide sequence ID" value="NZ_JXDI01000003.1"/>
</dbReference>
<dbReference type="Proteomes" id="UP000748067">
    <property type="component" value="Unassembled WGS sequence"/>
</dbReference>
<protein>
    <submittedName>
        <fullName evidence="4">Phage tail sheath protein</fullName>
    </submittedName>
</protein>
<dbReference type="InterPro" id="IPR035089">
    <property type="entry name" value="Phage_sheath_subtilisin"/>
</dbReference>
<evidence type="ECO:0000313" key="4">
    <source>
        <dbReference type="EMBL" id="KAF2406701.1"/>
    </source>
</evidence>
<dbReference type="OrthoDB" id="9767864at2"/>
<organism evidence="5 6">
    <name type="scientific">Pseudomonas antarctica</name>
    <dbReference type="NCBI Taxonomy" id="219572"/>
    <lineage>
        <taxon>Bacteria</taxon>
        <taxon>Pseudomonadati</taxon>
        <taxon>Pseudomonadota</taxon>
        <taxon>Gammaproteobacteria</taxon>
        <taxon>Pseudomonadales</taxon>
        <taxon>Pseudomonadaceae</taxon>
        <taxon>Pseudomonas</taxon>
    </lineage>
</organism>
<comment type="similarity">
    <text evidence="1">Belongs to the myoviridae tail sheath protein family.</text>
</comment>
<gene>
    <name evidence="4" type="ORF">PSAN_48780</name>
    <name evidence="5" type="ORF">SAMN04490179_4538</name>
</gene>